<name>A0ABU1T0H4_9ACTO</name>
<feature type="domain" description="Rv2175c C-terminal" evidence="1">
    <location>
        <begin position="75"/>
        <end position="123"/>
    </location>
</feature>
<sequence length="131" mass="14736">MVENREWWKIMGLQEDENAQWFSVPEVAEKLRIRLRDVRAMLARKEIVALRRGVNNALLLHESQFIDSAAGFTLVPGLKGTFTVLADGGYSDEEMLAWMLTPNTQLATTPINALRAGRIHAVRTAILTSMN</sequence>
<dbReference type="Proteomes" id="UP001266099">
    <property type="component" value="Unassembled WGS sequence"/>
</dbReference>
<evidence type="ECO:0000259" key="1">
    <source>
        <dbReference type="Pfam" id="PF18367"/>
    </source>
</evidence>
<reference evidence="2 3" key="1">
    <citation type="submission" date="2023-07" db="EMBL/GenBank/DDBJ databases">
        <title>Sequencing the genomes of 1000 actinobacteria strains.</title>
        <authorList>
            <person name="Klenk H.-P."/>
        </authorList>
    </citation>
    <scope>NUCLEOTIDE SEQUENCE [LARGE SCALE GENOMIC DNA]</scope>
    <source>
        <strain evidence="2 3">DSM 15539</strain>
    </source>
</reference>
<evidence type="ECO:0000313" key="3">
    <source>
        <dbReference type="Proteomes" id="UP001266099"/>
    </source>
</evidence>
<gene>
    <name evidence="2" type="ORF">J2S36_000415</name>
</gene>
<accession>A0ABU1T0H4</accession>
<dbReference type="Pfam" id="PF18367">
    <property type="entry name" value="Rv2175c_C"/>
    <property type="match status" value="1"/>
</dbReference>
<dbReference type="InterPro" id="IPR041098">
    <property type="entry name" value="Rv2175c_C"/>
</dbReference>
<organism evidence="2 3">
    <name type="scientific">Arcanobacterium hippocoleae</name>
    <dbReference type="NCBI Taxonomy" id="149017"/>
    <lineage>
        <taxon>Bacteria</taxon>
        <taxon>Bacillati</taxon>
        <taxon>Actinomycetota</taxon>
        <taxon>Actinomycetes</taxon>
        <taxon>Actinomycetales</taxon>
        <taxon>Actinomycetaceae</taxon>
        <taxon>Arcanobacterium</taxon>
    </lineage>
</organism>
<evidence type="ECO:0000313" key="2">
    <source>
        <dbReference type="EMBL" id="MDR6938872.1"/>
    </source>
</evidence>
<keyword evidence="3" id="KW-1185">Reference proteome</keyword>
<protein>
    <recommendedName>
        <fullName evidence="1">Rv2175c C-terminal domain-containing protein</fullName>
    </recommendedName>
</protein>
<dbReference type="RefSeq" id="WP_309955038.1">
    <property type="nucleotide sequence ID" value="NZ_CP136414.1"/>
</dbReference>
<proteinExistence type="predicted"/>
<dbReference type="EMBL" id="JAVDUJ010000001">
    <property type="protein sequence ID" value="MDR6938872.1"/>
    <property type="molecule type" value="Genomic_DNA"/>
</dbReference>
<comment type="caution">
    <text evidence="2">The sequence shown here is derived from an EMBL/GenBank/DDBJ whole genome shotgun (WGS) entry which is preliminary data.</text>
</comment>